<dbReference type="PRINTS" id="PR00813">
    <property type="entry name" value="BCTERIALGSPG"/>
</dbReference>
<dbReference type="PANTHER" id="PTHR30093">
    <property type="entry name" value="GENERAL SECRETION PATHWAY PROTEIN G"/>
    <property type="match status" value="1"/>
</dbReference>
<dbReference type="Gene3D" id="3.30.700.10">
    <property type="entry name" value="Glycoprotein, Type 4 Pilin"/>
    <property type="match status" value="1"/>
</dbReference>
<dbReference type="GO" id="GO:0015628">
    <property type="term" value="P:protein secretion by the type II secretion system"/>
    <property type="evidence" value="ECO:0007669"/>
    <property type="project" value="InterPro"/>
</dbReference>
<dbReference type="SUPFAM" id="SSF54523">
    <property type="entry name" value="Pili subunits"/>
    <property type="match status" value="1"/>
</dbReference>
<evidence type="ECO:0008006" key="4">
    <source>
        <dbReference type="Google" id="ProtNLM"/>
    </source>
</evidence>
<dbReference type="Proteomes" id="UP000229383">
    <property type="component" value="Unassembled WGS sequence"/>
</dbReference>
<organism evidence="2 3">
    <name type="scientific">Candidatus Niyogibacteria bacterium CG10_big_fil_rev_8_21_14_0_10_42_19</name>
    <dbReference type="NCBI Taxonomy" id="1974725"/>
    <lineage>
        <taxon>Bacteria</taxon>
        <taxon>Candidatus Niyogiibacteriota</taxon>
    </lineage>
</organism>
<comment type="caution">
    <text evidence="2">The sequence shown here is derived from an EMBL/GenBank/DDBJ whole genome shotgun (WGS) entry which is preliminary data.</text>
</comment>
<dbReference type="PROSITE" id="PS00409">
    <property type="entry name" value="PROKAR_NTER_METHYL"/>
    <property type="match status" value="1"/>
</dbReference>
<evidence type="ECO:0000313" key="2">
    <source>
        <dbReference type="EMBL" id="PIR70044.1"/>
    </source>
</evidence>
<sequence length="156" mass="16684">MMKFLNRSNKKGFTLIELLVVIAIIGILASVVLASLNSARKKGRDARRIADIKQIQLASELYFDANNSYPPTATWETAISDGGFMTSVPKDPLTAVSYKYILVSATDYRLGAILEDNANPALDSDADGTTTGFDGSGVDCVAAGTPATELCYDVRP</sequence>
<dbReference type="EMBL" id="PFCN01000040">
    <property type="protein sequence ID" value="PIR70044.1"/>
    <property type="molecule type" value="Genomic_DNA"/>
</dbReference>
<keyword evidence="1" id="KW-0488">Methylation</keyword>
<dbReference type="NCBIfam" id="TIGR02532">
    <property type="entry name" value="IV_pilin_GFxxxE"/>
    <property type="match status" value="1"/>
</dbReference>
<dbReference type="InterPro" id="IPR000983">
    <property type="entry name" value="Bac_GSPG_pilin"/>
</dbReference>
<accession>A0A2H0TGF1</accession>
<reference evidence="3" key="1">
    <citation type="submission" date="2017-09" db="EMBL/GenBank/DDBJ databases">
        <title>Depth-based differentiation of microbial function through sediment-hosted aquifers and enrichment of novel symbionts in the deep terrestrial subsurface.</title>
        <authorList>
            <person name="Probst A.J."/>
            <person name="Ladd B."/>
            <person name="Jarett J.K."/>
            <person name="Geller-Mcgrath D.E."/>
            <person name="Sieber C.M.K."/>
            <person name="Emerson J.B."/>
            <person name="Anantharaman K."/>
            <person name="Thomas B.C."/>
            <person name="Malmstrom R."/>
            <person name="Stieglmeier M."/>
            <person name="Klingl A."/>
            <person name="Woyke T."/>
            <person name="Ryan C.M."/>
            <person name="Banfield J.F."/>
        </authorList>
    </citation>
    <scope>NUCLEOTIDE SEQUENCE [LARGE SCALE GENOMIC DNA]</scope>
</reference>
<name>A0A2H0TGF1_9BACT</name>
<dbReference type="GO" id="GO:0015627">
    <property type="term" value="C:type II protein secretion system complex"/>
    <property type="evidence" value="ECO:0007669"/>
    <property type="project" value="InterPro"/>
</dbReference>
<dbReference type="Pfam" id="PF07963">
    <property type="entry name" value="N_methyl"/>
    <property type="match status" value="1"/>
</dbReference>
<gene>
    <name evidence="2" type="ORF">COU46_03565</name>
</gene>
<dbReference type="InterPro" id="IPR045584">
    <property type="entry name" value="Pilin-like"/>
</dbReference>
<proteinExistence type="predicted"/>
<dbReference type="AlphaFoldDB" id="A0A2H0TGF1"/>
<evidence type="ECO:0000313" key="3">
    <source>
        <dbReference type="Proteomes" id="UP000229383"/>
    </source>
</evidence>
<evidence type="ECO:0000256" key="1">
    <source>
        <dbReference type="ARBA" id="ARBA00022481"/>
    </source>
</evidence>
<dbReference type="InterPro" id="IPR012902">
    <property type="entry name" value="N_methyl_site"/>
</dbReference>
<protein>
    <recommendedName>
        <fullName evidence="4">Type II secretion system protein GspG C-terminal domain-containing protein</fullName>
    </recommendedName>
</protein>